<keyword evidence="1 4" id="KW-0732">Signal</keyword>
<feature type="compositionally biased region" description="Low complexity" evidence="2">
    <location>
        <begin position="447"/>
        <end position="460"/>
    </location>
</feature>
<feature type="region of interest" description="Disordered" evidence="2">
    <location>
        <begin position="653"/>
        <end position="860"/>
    </location>
</feature>
<feature type="compositionally biased region" description="Low complexity" evidence="2">
    <location>
        <begin position="933"/>
        <end position="954"/>
    </location>
</feature>
<feature type="compositionally biased region" description="Polar residues" evidence="2">
    <location>
        <begin position="607"/>
        <end position="616"/>
    </location>
</feature>
<feature type="compositionally biased region" description="Polar residues" evidence="2">
    <location>
        <begin position="777"/>
        <end position="786"/>
    </location>
</feature>
<gene>
    <name evidence="6" type="ORF">NIES267_21390</name>
</gene>
<feature type="region of interest" description="Disordered" evidence="2">
    <location>
        <begin position="433"/>
        <end position="460"/>
    </location>
</feature>
<evidence type="ECO:0000313" key="7">
    <source>
        <dbReference type="Proteomes" id="UP000218418"/>
    </source>
</evidence>
<dbReference type="EMBL" id="AP018227">
    <property type="protein sequence ID" value="BAY82655.1"/>
    <property type="molecule type" value="Genomic_DNA"/>
</dbReference>
<feature type="region of interest" description="Disordered" evidence="2">
    <location>
        <begin position="879"/>
        <end position="1012"/>
    </location>
</feature>
<keyword evidence="3" id="KW-0472">Membrane</keyword>
<evidence type="ECO:0000313" key="6">
    <source>
        <dbReference type="EMBL" id="BAY82655.1"/>
    </source>
</evidence>
<accession>A0A1Z4LN27</accession>
<dbReference type="PANTHER" id="PTHR30570:SF1">
    <property type="entry name" value="PHOSPHATE-BINDING PROTEIN PSTS"/>
    <property type="match status" value="1"/>
</dbReference>
<keyword evidence="3" id="KW-1133">Transmembrane helix</keyword>
<dbReference type="SUPFAM" id="SSF53850">
    <property type="entry name" value="Periplasmic binding protein-like II"/>
    <property type="match status" value="1"/>
</dbReference>
<dbReference type="OrthoDB" id="417618at2"/>
<keyword evidence="3" id="KW-0812">Transmembrane</keyword>
<dbReference type="InterPro" id="IPR032585">
    <property type="entry name" value="DUF4912"/>
</dbReference>
<feature type="compositionally biased region" description="Basic and acidic residues" evidence="2">
    <location>
        <begin position="880"/>
        <end position="896"/>
    </location>
</feature>
<protein>
    <recommendedName>
        <fullName evidence="5">PBP domain-containing protein</fullName>
    </recommendedName>
</protein>
<dbReference type="InterPro" id="IPR050811">
    <property type="entry name" value="Phosphate_ABC_transporter"/>
</dbReference>
<feature type="chain" id="PRO_5012125200" description="PBP domain-containing protein" evidence="4">
    <location>
        <begin position="28"/>
        <end position="1308"/>
    </location>
</feature>
<proteinExistence type="predicted"/>
<evidence type="ECO:0000259" key="5">
    <source>
        <dbReference type="Pfam" id="PF12849"/>
    </source>
</evidence>
<evidence type="ECO:0000256" key="1">
    <source>
        <dbReference type="ARBA" id="ARBA00022729"/>
    </source>
</evidence>
<name>A0A1Z4LN27_9CYAN</name>
<dbReference type="Proteomes" id="UP000218418">
    <property type="component" value="Chromosome"/>
</dbReference>
<feature type="signal peptide" evidence="4">
    <location>
        <begin position="1"/>
        <end position="27"/>
    </location>
</feature>
<feature type="region of interest" description="Disordered" evidence="2">
    <location>
        <begin position="587"/>
        <end position="623"/>
    </location>
</feature>
<feature type="compositionally biased region" description="Polar residues" evidence="2">
    <location>
        <begin position="368"/>
        <end position="383"/>
    </location>
</feature>
<keyword evidence="7" id="KW-1185">Reference proteome</keyword>
<feature type="compositionally biased region" description="Acidic residues" evidence="2">
    <location>
        <begin position="666"/>
        <end position="675"/>
    </location>
</feature>
<feature type="compositionally biased region" description="Low complexity" evidence="2">
    <location>
        <begin position="308"/>
        <end position="353"/>
    </location>
</feature>
<feature type="compositionally biased region" description="Polar residues" evidence="2">
    <location>
        <begin position="692"/>
        <end position="733"/>
    </location>
</feature>
<evidence type="ECO:0000256" key="2">
    <source>
        <dbReference type="SAM" id="MobiDB-lite"/>
    </source>
</evidence>
<feature type="compositionally biased region" description="Polar residues" evidence="2">
    <location>
        <begin position="981"/>
        <end position="1012"/>
    </location>
</feature>
<feature type="region of interest" description="Disordered" evidence="2">
    <location>
        <begin position="308"/>
        <end position="385"/>
    </location>
</feature>
<organism evidence="6 7">
    <name type="scientific">Calothrix parasitica NIES-267</name>
    <dbReference type="NCBI Taxonomy" id="1973488"/>
    <lineage>
        <taxon>Bacteria</taxon>
        <taxon>Bacillati</taxon>
        <taxon>Cyanobacteriota</taxon>
        <taxon>Cyanophyceae</taxon>
        <taxon>Nostocales</taxon>
        <taxon>Calotrichaceae</taxon>
        <taxon>Calothrix</taxon>
    </lineage>
</organism>
<feature type="compositionally biased region" description="Polar residues" evidence="2">
    <location>
        <begin position="829"/>
        <end position="839"/>
    </location>
</feature>
<feature type="transmembrane region" description="Helical" evidence="3">
    <location>
        <begin position="402"/>
        <end position="421"/>
    </location>
</feature>
<dbReference type="Gene3D" id="3.40.190.10">
    <property type="entry name" value="Periplasmic binding protein-like II"/>
    <property type="match status" value="2"/>
</dbReference>
<dbReference type="InterPro" id="IPR024370">
    <property type="entry name" value="PBP_domain"/>
</dbReference>
<feature type="compositionally biased region" description="Basic and acidic residues" evidence="2">
    <location>
        <begin position="809"/>
        <end position="821"/>
    </location>
</feature>
<evidence type="ECO:0000256" key="4">
    <source>
        <dbReference type="SAM" id="SignalP"/>
    </source>
</evidence>
<dbReference type="Pfam" id="PF12849">
    <property type="entry name" value="PBP_like_2"/>
    <property type="match status" value="1"/>
</dbReference>
<sequence length="1308" mass="139918">MWHKEKNRNPIVRLALLLALASTPVMPSLFKSDFVLAQSPSETPSFPLPTAVPNGTKIRVDGSTSMMRANEALKQRFEKEYSGTNVELATSGTDEALKALEEGKIDIAAIGRGLTPEQLEKSGFEQQLLRREKIAIVVGKDNPFKRDLDNRLFTRIYTGEITNWSELGGPNKEIRVIDRPEFSDTREAFKNYPLFKGRLKTGSTATQLDSDDPAEVVNKLGDDGIGFVLANQVEELGDNVRILSMHKVSPTDPRYPYSQPLVYIFKKNPSEAVKNFIGFSTAEPGQEALQVARKAEAVAVAAAVAASVSGDAPDATATPGATPGATTGATPEATTGATPEATTGATADGTAAGSENQAGAANEGVGAATNTSASDSDGRSTTALVPDNTGIAAEAGEGTMPWWWILLPVAVIGALALWWLLGRRKSQEDDTVARGVLPENSPPPFTPTSTTTGPVKEPEPVVNTPVEPNAEINAAAVEPPNTAGGINTAGIAAGAAGIAGLGAAGAAALSSRDNNEDNPEIRDNFVADTSPEGRFNAPDSEQANIYGTGLDIEAPDLEQPDIPDTSLDLEAPANVVSSSFPSLPRINTPIDDVEVPPTEPVVADTPSENNLDNNAVPQEELPSASTSNFLGNFALGTGVAGAAAAAGAGAQRIKSQFAGKEVPESKEDESTEEESSQIQGTVPYPQLPDVWDSTQTEKVNTEADNFVSSGSDLLNEENSNPENDLTSPSSLWGTPQTEEPSVQEEQEESSFALGGNQDSDSSLLNRDDENTLEENNDVTSPSSLWGTSPTEEPSVQEEEESSFALGGNRDSDSSLLNRDDENTLEENNDVTSPSSLWGTSPTEEPSVQEEEEEKSSFSLGGAAAGAGLVAGAAAIGSKFFNRDNDDTSEDSNKTEENQDVQQQTSTEEQNNESGYTGLGSGWFLNRFRKNTSDTTDTNAIDGATDTDTTDTAQTSEIAETSELPEVRIINQDEQLADAQTAPPQEQPTNDGLPNVWVTQSNQQPATPEETVSQEEIAQFGVSSTVEEDTSATATGAVLAGGAAVGAFALGSQMKANEEQSQQNSETSTPQESFDEDIALDEVADQAEIDTIIRTSKEDSDQGDTDWDRIYGIHHNGATVVPGESNILLANRTPKWAYASWNIAAADREAMHERGATQLVLRLYDTTNIDLSYQNAKLVQQYECEETVNHRYVAIPNPDRDYITEIGYLTKDKEWLLVSRSPIVRVFSRPHKDFWFEADAELIIHGATEPGSTVTIDGHNIKVKQDGTFHLRIPFTESLINYLITAVAPDSEQAKTIHMQFSQKDRENR</sequence>
<dbReference type="Pfam" id="PF16258">
    <property type="entry name" value="DUF4912"/>
    <property type="match status" value="1"/>
</dbReference>
<reference evidence="6 7" key="1">
    <citation type="submission" date="2017-06" db="EMBL/GenBank/DDBJ databases">
        <title>Genome sequencing of cyanobaciteial culture collection at National Institute for Environmental Studies (NIES).</title>
        <authorList>
            <person name="Hirose Y."/>
            <person name="Shimura Y."/>
            <person name="Fujisawa T."/>
            <person name="Nakamura Y."/>
            <person name="Kawachi M."/>
        </authorList>
    </citation>
    <scope>NUCLEOTIDE SEQUENCE [LARGE SCALE GENOMIC DNA]</scope>
    <source>
        <strain evidence="6 7">NIES-267</strain>
    </source>
</reference>
<dbReference type="PANTHER" id="PTHR30570">
    <property type="entry name" value="PERIPLASMIC PHOSPHATE BINDING COMPONENT OF PHOSPHATE ABC TRANSPORTER"/>
    <property type="match status" value="1"/>
</dbReference>
<feature type="domain" description="PBP" evidence="5">
    <location>
        <begin position="54"/>
        <end position="282"/>
    </location>
</feature>
<feature type="compositionally biased region" description="Low complexity" evidence="2">
    <location>
        <begin position="901"/>
        <end position="913"/>
    </location>
</feature>
<evidence type="ECO:0000256" key="3">
    <source>
        <dbReference type="SAM" id="Phobius"/>
    </source>
</evidence>